<protein>
    <submittedName>
        <fullName evidence="1">Uncharacterized protein</fullName>
    </submittedName>
</protein>
<accession>A0ACC3NGY4</accession>
<evidence type="ECO:0000313" key="2">
    <source>
        <dbReference type="Proteomes" id="UP001281147"/>
    </source>
</evidence>
<dbReference type="EMBL" id="JAUTXU010000040">
    <property type="protein sequence ID" value="KAK3716863.1"/>
    <property type="molecule type" value="Genomic_DNA"/>
</dbReference>
<sequence length="132" mass="14161">MPINWDAEMDRKLFLAILKVHDITVDHKAVAEELNTEDQPCTTMAIQKRLQKIKTQIKDGSTGIDSGTPKPKATPRKRGAATADDESPTKKGKTAKGKGGKAKATSAEDGDDAEEATKAEVKQEDVGEDTLG</sequence>
<gene>
    <name evidence="1" type="ORF">LTR37_006213</name>
</gene>
<comment type="caution">
    <text evidence="1">The sequence shown here is derived from an EMBL/GenBank/DDBJ whole genome shotgun (WGS) entry which is preliminary data.</text>
</comment>
<organism evidence="1 2">
    <name type="scientific">Vermiconidia calcicola</name>
    <dbReference type="NCBI Taxonomy" id="1690605"/>
    <lineage>
        <taxon>Eukaryota</taxon>
        <taxon>Fungi</taxon>
        <taxon>Dikarya</taxon>
        <taxon>Ascomycota</taxon>
        <taxon>Pezizomycotina</taxon>
        <taxon>Dothideomycetes</taxon>
        <taxon>Dothideomycetidae</taxon>
        <taxon>Mycosphaerellales</taxon>
        <taxon>Extremaceae</taxon>
        <taxon>Vermiconidia</taxon>
    </lineage>
</organism>
<dbReference type="Proteomes" id="UP001281147">
    <property type="component" value="Unassembled WGS sequence"/>
</dbReference>
<reference evidence="1" key="1">
    <citation type="submission" date="2023-07" db="EMBL/GenBank/DDBJ databases">
        <title>Black Yeasts Isolated from many extreme environments.</title>
        <authorList>
            <person name="Coleine C."/>
            <person name="Stajich J.E."/>
            <person name="Selbmann L."/>
        </authorList>
    </citation>
    <scope>NUCLEOTIDE SEQUENCE</scope>
    <source>
        <strain evidence="1">CCFEE 5714</strain>
    </source>
</reference>
<proteinExistence type="predicted"/>
<name>A0ACC3NGY4_9PEZI</name>
<keyword evidence="2" id="KW-1185">Reference proteome</keyword>
<evidence type="ECO:0000313" key="1">
    <source>
        <dbReference type="EMBL" id="KAK3716863.1"/>
    </source>
</evidence>